<organism evidence="11 12">
    <name type="scientific">Koleobacter methoxysyntrophicus</name>
    <dbReference type="NCBI Taxonomy" id="2751313"/>
    <lineage>
        <taxon>Bacteria</taxon>
        <taxon>Bacillati</taxon>
        <taxon>Bacillota</taxon>
        <taxon>Clostridia</taxon>
        <taxon>Koleobacterales</taxon>
        <taxon>Koleobacteraceae</taxon>
        <taxon>Koleobacter</taxon>
    </lineage>
</organism>
<evidence type="ECO:0000313" key="11">
    <source>
        <dbReference type="EMBL" id="QSQ08081.1"/>
    </source>
</evidence>
<dbReference type="Proteomes" id="UP000662904">
    <property type="component" value="Chromosome"/>
</dbReference>
<gene>
    <name evidence="9 11" type="primary">trpA</name>
    <name evidence="11" type="ORF">H0A61_00401</name>
</gene>
<comment type="function">
    <text evidence="1 9">The alpha subunit is responsible for the aldol cleavage of indoleglycerol phosphate to indole and glyceraldehyde 3-phosphate.</text>
</comment>
<reference evidence="11" key="1">
    <citation type="submission" date="2020-07" db="EMBL/GenBank/DDBJ databases">
        <title>Koleobacter methoxysyntrophicus gen. nov., sp. nov., a novel anaerobic bacterium isolated from deep subsurface oil field and proposal of Koleobacterales ord. nov. in the phylum Firmicutes.</title>
        <authorList>
            <person name="Sakamoto S."/>
            <person name="Tamaki H."/>
        </authorList>
    </citation>
    <scope>NUCLEOTIDE SEQUENCE</scope>
    <source>
        <strain evidence="11">NRmbB1</strain>
    </source>
</reference>
<accession>A0A8A0RHY4</accession>
<evidence type="ECO:0000256" key="10">
    <source>
        <dbReference type="RuleBase" id="RU003662"/>
    </source>
</evidence>
<dbReference type="PANTHER" id="PTHR43406:SF1">
    <property type="entry name" value="TRYPTOPHAN SYNTHASE ALPHA CHAIN, CHLOROPLASTIC"/>
    <property type="match status" value="1"/>
</dbReference>
<evidence type="ECO:0000256" key="4">
    <source>
        <dbReference type="ARBA" id="ARBA00022605"/>
    </source>
</evidence>
<comment type="catalytic activity">
    <reaction evidence="8 9">
        <text>(1S,2R)-1-C-(indol-3-yl)glycerol 3-phosphate + L-serine = D-glyceraldehyde 3-phosphate + L-tryptophan + H2O</text>
        <dbReference type="Rhea" id="RHEA:10532"/>
        <dbReference type="ChEBI" id="CHEBI:15377"/>
        <dbReference type="ChEBI" id="CHEBI:33384"/>
        <dbReference type="ChEBI" id="CHEBI:57912"/>
        <dbReference type="ChEBI" id="CHEBI:58866"/>
        <dbReference type="ChEBI" id="CHEBI:59776"/>
        <dbReference type="EC" id="4.2.1.20"/>
    </reaction>
</comment>
<dbReference type="GO" id="GO:0004834">
    <property type="term" value="F:tryptophan synthase activity"/>
    <property type="evidence" value="ECO:0007669"/>
    <property type="project" value="UniProtKB-UniRule"/>
</dbReference>
<dbReference type="KEGG" id="kme:H0A61_00401"/>
<feature type="active site" description="Proton acceptor" evidence="9">
    <location>
        <position position="48"/>
    </location>
</feature>
<keyword evidence="5 9" id="KW-0822">Tryptophan biosynthesis</keyword>
<dbReference type="InterPro" id="IPR013785">
    <property type="entry name" value="Aldolase_TIM"/>
</dbReference>
<evidence type="ECO:0000256" key="8">
    <source>
        <dbReference type="ARBA" id="ARBA00049047"/>
    </source>
</evidence>
<dbReference type="PROSITE" id="PS00167">
    <property type="entry name" value="TRP_SYNTHASE_ALPHA"/>
    <property type="match status" value="1"/>
</dbReference>
<comment type="pathway">
    <text evidence="2 9">Amino-acid biosynthesis; L-tryptophan biosynthesis; L-tryptophan from chorismate: step 5/5.</text>
</comment>
<dbReference type="SUPFAM" id="SSF51366">
    <property type="entry name" value="Ribulose-phoshate binding barrel"/>
    <property type="match status" value="1"/>
</dbReference>
<evidence type="ECO:0000256" key="5">
    <source>
        <dbReference type="ARBA" id="ARBA00022822"/>
    </source>
</evidence>
<proteinExistence type="inferred from homology"/>
<dbReference type="InterPro" id="IPR018204">
    <property type="entry name" value="Trp_synthase_alpha_AS"/>
</dbReference>
<protein>
    <recommendedName>
        <fullName evidence="9">Tryptophan synthase alpha chain</fullName>
        <ecNumber evidence="9">4.2.1.20</ecNumber>
    </recommendedName>
</protein>
<dbReference type="InterPro" id="IPR002028">
    <property type="entry name" value="Trp_synthase_suA"/>
</dbReference>
<dbReference type="HAMAP" id="MF_00131">
    <property type="entry name" value="Trp_synth_alpha"/>
    <property type="match status" value="1"/>
</dbReference>
<sequence>MRITGKFKELKQKGQKALITYLTAGDPDLEMTADLVLAAEENGADIIELGIPFSDPLADGPVIQKASLRALNSGTTVSGILNCIKNIRAKTQIPIAVMTYYNPIHRYGLKEFAVHAKEAGVDGLIVPDLPYEEGEELYALAKDEGLETILFVAPTSTTERIKKTAELSTGFIYCVSLTGVTGPRDDLQTGVRELISRIKDCTDKPVALGFGISHPEQARRAAEMADGVIVGSAIVKMIGEKRGEELLKDVGSFVRELKKACC</sequence>
<dbReference type="EC" id="4.2.1.20" evidence="9"/>
<evidence type="ECO:0000256" key="7">
    <source>
        <dbReference type="ARBA" id="ARBA00023239"/>
    </source>
</evidence>
<comment type="similarity">
    <text evidence="9 10">Belongs to the TrpA family.</text>
</comment>
<dbReference type="InterPro" id="IPR011060">
    <property type="entry name" value="RibuloseP-bd_barrel"/>
</dbReference>
<dbReference type="Pfam" id="PF00290">
    <property type="entry name" value="Trp_syntA"/>
    <property type="match status" value="1"/>
</dbReference>
<dbReference type="GO" id="GO:0005829">
    <property type="term" value="C:cytosol"/>
    <property type="evidence" value="ECO:0007669"/>
    <property type="project" value="TreeGrafter"/>
</dbReference>
<feature type="active site" description="Proton acceptor" evidence="9">
    <location>
        <position position="59"/>
    </location>
</feature>
<evidence type="ECO:0000256" key="1">
    <source>
        <dbReference type="ARBA" id="ARBA00003365"/>
    </source>
</evidence>
<evidence type="ECO:0000256" key="3">
    <source>
        <dbReference type="ARBA" id="ARBA00011270"/>
    </source>
</evidence>
<name>A0A8A0RHY4_9FIRM</name>
<evidence type="ECO:0000256" key="9">
    <source>
        <dbReference type="HAMAP-Rule" id="MF_00131"/>
    </source>
</evidence>
<comment type="subunit">
    <text evidence="3 9">Tetramer of two alpha and two beta chains.</text>
</comment>
<evidence type="ECO:0000256" key="6">
    <source>
        <dbReference type="ARBA" id="ARBA00023141"/>
    </source>
</evidence>
<dbReference type="AlphaFoldDB" id="A0A8A0RHY4"/>
<dbReference type="PANTHER" id="PTHR43406">
    <property type="entry name" value="TRYPTOPHAN SYNTHASE, ALPHA CHAIN"/>
    <property type="match status" value="1"/>
</dbReference>
<keyword evidence="4 9" id="KW-0028">Amino-acid biosynthesis</keyword>
<dbReference type="EMBL" id="CP059066">
    <property type="protein sequence ID" value="QSQ08081.1"/>
    <property type="molecule type" value="Genomic_DNA"/>
</dbReference>
<dbReference type="CDD" id="cd04724">
    <property type="entry name" value="Tryptophan_synthase_alpha"/>
    <property type="match status" value="1"/>
</dbReference>
<dbReference type="UniPathway" id="UPA00035">
    <property type="reaction ID" value="UER00044"/>
</dbReference>
<keyword evidence="6 9" id="KW-0057">Aromatic amino acid biosynthesis</keyword>
<dbReference type="RefSeq" id="WP_206708316.1">
    <property type="nucleotide sequence ID" value="NZ_CP059066.1"/>
</dbReference>
<keyword evidence="12" id="KW-1185">Reference proteome</keyword>
<dbReference type="FunFam" id="3.20.20.70:FF:000037">
    <property type="entry name" value="Tryptophan synthase alpha chain"/>
    <property type="match status" value="1"/>
</dbReference>
<keyword evidence="7 9" id="KW-0456">Lyase</keyword>
<dbReference type="NCBIfam" id="TIGR00262">
    <property type="entry name" value="trpA"/>
    <property type="match status" value="1"/>
</dbReference>
<evidence type="ECO:0000256" key="2">
    <source>
        <dbReference type="ARBA" id="ARBA00004733"/>
    </source>
</evidence>
<evidence type="ECO:0000313" key="12">
    <source>
        <dbReference type="Proteomes" id="UP000662904"/>
    </source>
</evidence>
<dbReference type="Gene3D" id="3.20.20.70">
    <property type="entry name" value="Aldolase class I"/>
    <property type="match status" value="1"/>
</dbReference>